<keyword evidence="3" id="KW-0677">Repeat</keyword>
<organism evidence="9 10">
    <name type="scientific">Meganyctiphanes norvegica</name>
    <name type="common">Northern krill</name>
    <name type="synonym">Thysanopoda norvegica</name>
    <dbReference type="NCBI Taxonomy" id="48144"/>
    <lineage>
        <taxon>Eukaryota</taxon>
        <taxon>Metazoa</taxon>
        <taxon>Ecdysozoa</taxon>
        <taxon>Arthropoda</taxon>
        <taxon>Crustacea</taxon>
        <taxon>Multicrustacea</taxon>
        <taxon>Malacostraca</taxon>
        <taxon>Eumalacostraca</taxon>
        <taxon>Eucarida</taxon>
        <taxon>Euphausiacea</taxon>
        <taxon>Euphausiidae</taxon>
        <taxon>Meganyctiphanes</taxon>
    </lineage>
</organism>
<proteinExistence type="predicted"/>
<evidence type="ECO:0000313" key="9">
    <source>
        <dbReference type="EMBL" id="CAL4151605.1"/>
    </source>
</evidence>
<evidence type="ECO:0000256" key="2">
    <source>
        <dbReference type="ARBA" id="ARBA00022723"/>
    </source>
</evidence>
<sequence>NQYVELKIKDEVYEEPVLTQNGEVLVKKELEFDEQTLSQYVEISTKEENVVYAEPVQIEDTELRVKEEILVYTEPVQIEGAELCVKEVEGHTRTGKKIFQCTECDKTFSSNWNLIKHQHRHTGEKPYKCNQYVIRVSYKNVILKIINGYTLGRNHINVTNVIRLSL</sequence>
<evidence type="ECO:0000256" key="5">
    <source>
        <dbReference type="ARBA" id="ARBA00022833"/>
    </source>
</evidence>
<dbReference type="GO" id="GO:0008270">
    <property type="term" value="F:zinc ion binding"/>
    <property type="evidence" value="ECO:0007669"/>
    <property type="project" value="UniProtKB-KW"/>
</dbReference>
<evidence type="ECO:0000256" key="4">
    <source>
        <dbReference type="ARBA" id="ARBA00022771"/>
    </source>
</evidence>
<dbReference type="AlphaFoldDB" id="A0AAV2S0D8"/>
<evidence type="ECO:0000256" key="3">
    <source>
        <dbReference type="ARBA" id="ARBA00022737"/>
    </source>
</evidence>
<name>A0AAV2S0D8_MEGNR</name>
<dbReference type="SMART" id="SM00355">
    <property type="entry name" value="ZnF_C2H2"/>
    <property type="match status" value="1"/>
</dbReference>
<dbReference type="GO" id="GO:0000978">
    <property type="term" value="F:RNA polymerase II cis-regulatory region sequence-specific DNA binding"/>
    <property type="evidence" value="ECO:0007669"/>
    <property type="project" value="TreeGrafter"/>
</dbReference>
<dbReference type="PANTHER" id="PTHR23226">
    <property type="entry name" value="ZINC FINGER AND SCAN DOMAIN-CONTAINING"/>
    <property type="match status" value="1"/>
</dbReference>
<dbReference type="GO" id="GO:0000981">
    <property type="term" value="F:DNA-binding transcription factor activity, RNA polymerase II-specific"/>
    <property type="evidence" value="ECO:0007669"/>
    <property type="project" value="TreeGrafter"/>
</dbReference>
<keyword evidence="5" id="KW-0862">Zinc</keyword>
<dbReference type="InterPro" id="IPR013087">
    <property type="entry name" value="Znf_C2H2_type"/>
</dbReference>
<evidence type="ECO:0000313" key="10">
    <source>
        <dbReference type="Proteomes" id="UP001497623"/>
    </source>
</evidence>
<evidence type="ECO:0000256" key="6">
    <source>
        <dbReference type="ARBA" id="ARBA00023242"/>
    </source>
</evidence>
<comment type="subcellular location">
    <subcellularLocation>
        <location evidence="1">Nucleus</location>
    </subcellularLocation>
</comment>
<keyword evidence="2" id="KW-0479">Metal-binding</keyword>
<evidence type="ECO:0000256" key="1">
    <source>
        <dbReference type="ARBA" id="ARBA00004123"/>
    </source>
</evidence>
<dbReference type="PANTHER" id="PTHR23226:SF371">
    <property type="entry name" value="ZINC FINGER PROTEIN 112-LIKE PROTEIN"/>
    <property type="match status" value="1"/>
</dbReference>
<keyword evidence="6" id="KW-0539">Nucleus</keyword>
<dbReference type="EMBL" id="CAXKWB010038410">
    <property type="protein sequence ID" value="CAL4151605.1"/>
    <property type="molecule type" value="Genomic_DNA"/>
</dbReference>
<dbReference type="FunFam" id="3.30.160.60:FF:000744">
    <property type="entry name" value="zinc finger E-box-binding homeobox 1"/>
    <property type="match status" value="1"/>
</dbReference>
<keyword evidence="4 7" id="KW-0863">Zinc-finger</keyword>
<dbReference type="PROSITE" id="PS00028">
    <property type="entry name" value="ZINC_FINGER_C2H2_1"/>
    <property type="match status" value="1"/>
</dbReference>
<gene>
    <name evidence="9" type="ORF">MNOR_LOCUS30807</name>
</gene>
<dbReference type="Pfam" id="PF00096">
    <property type="entry name" value="zf-C2H2"/>
    <property type="match status" value="1"/>
</dbReference>
<dbReference type="InterPro" id="IPR036236">
    <property type="entry name" value="Znf_C2H2_sf"/>
</dbReference>
<feature type="domain" description="C2H2-type" evidence="8">
    <location>
        <begin position="99"/>
        <end position="126"/>
    </location>
</feature>
<accession>A0AAV2S0D8</accession>
<dbReference type="SUPFAM" id="SSF57667">
    <property type="entry name" value="beta-beta-alpha zinc fingers"/>
    <property type="match status" value="1"/>
</dbReference>
<protein>
    <recommendedName>
        <fullName evidence="8">C2H2-type domain-containing protein</fullName>
    </recommendedName>
</protein>
<dbReference type="Gene3D" id="3.30.160.60">
    <property type="entry name" value="Classic Zinc Finger"/>
    <property type="match status" value="1"/>
</dbReference>
<evidence type="ECO:0000256" key="7">
    <source>
        <dbReference type="PROSITE-ProRule" id="PRU00042"/>
    </source>
</evidence>
<dbReference type="Proteomes" id="UP001497623">
    <property type="component" value="Unassembled WGS sequence"/>
</dbReference>
<feature type="non-terminal residue" evidence="9">
    <location>
        <position position="1"/>
    </location>
</feature>
<comment type="caution">
    <text evidence="9">The sequence shown here is derived from an EMBL/GenBank/DDBJ whole genome shotgun (WGS) entry which is preliminary data.</text>
</comment>
<evidence type="ECO:0000259" key="8">
    <source>
        <dbReference type="PROSITE" id="PS50157"/>
    </source>
</evidence>
<keyword evidence="10" id="KW-1185">Reference proteome</keyword>
<dbReference type="PROSITE" id="PS50157">
    <property type="entry name" value="ZINC_FINGER_C2H2_2"/>
    <property type="match status" value="1"/>
</dbReference>
<dbReference type="GO" id="GO:0005634">
    <property type="term" value="C:nucleus"/>
    <property type="evidence" value="ECO:0007669"/>
    <property type="project" value="UniProtKB-SubCell"/>
</dbReference>
<reference evidence="9 10" key="1">
    <citation type="submission" date="2024-05" db="EMBL/GenBank/DDBJ databases">
        <authorList>
            <person name="Wallberg A."/>
        </authorList>
    </citation>
    <scope>NUCLEOTIDE SEQUENCE [LARGE SCALE GENOMIC DNA]</scope>
</reference>